<keyword evidence="1" id="KW-1133">Transmembrane helix</keyword>
<organism evidence="2 3">
    <name type="scientific">Gimesia aquarii</name>
    <dbReference type="NCBI Taxonomy" id="2527964"/>
    <lineage>
        <taxon>Bacteria</taxon>
        <taxon>Pseudomonadati</taxon>
        <taxon>Planctomycetota</taxon>
        <taxon>Planctomycetia</taxon>
        <taxon>Planctomycetales</taxon>
        <taxon>Planctomycetaceae</taxon>
        <taxon>Gimesia</taxon>
    </lineage>
</organism>
<dbReference type="AlphaFoldDB" id="A0A517W3Q5"/>
<protein>
    <submittedName>
        <fullName evidence="2">Uncharacterized protein</fullName>
    </submittedName>
</protein>
<accession>A0A517W3Q5</accession>
<keyword evidence="1" id="KW-0812">Transmembrane</keyword>
<feature type="transmembrane region" description="Helical" evidence="1">
    <location>
        <begin position="7"/>
        <end position="27"/>
    </location>
</feature>
<proteinExistence type="predicted"/>
<evidence type="ECO:0000313" key="3">
    <source>
        <dbReference type="Proteomes" id="UP000318704"/>
    </source>
</evidence>
<evidence type="ECO:0000256" key="1">
    <source>
        <dbReference type="SAM" id="Phobius"/>
    </source>
</evidence>
<reference evidence="2 3" key="1">
    <citation type="submission" date="2019-03" db="EMBL/GenBank/DDBJ databases">
        <title>Deep-cultivation of Planctomycetes and their phenomic and genomic characterization uncovers novel biology.</title>
        <authorList>
            <person name="Wiegand S."/>
            <person name="Jogler M."/>
            <person name="Boedeker C."/>
            <person name="Pinto D."/>
            <person name="Vollmers J."/>
            <person name="Rivas-Marin E."/>
            <person name="Kohn T."/>
            <person name="Peeters S.H."/>
            <person name="Heuer A."/>
            <person name="Rast P."/>
            <person name="Oberbeckmann S."/>
            <person name="Bunk B."/>
            <person name="Jeske O."/>
            <person name="Meyerdierks A."/>
            <person name="Storesund J.E."/>
            <person name="Kallscheuer N."/>
            <person name="Luecker S."/>
            <person name="Lage O.M."/>
            <person name="Pohl T."/>
            <person name="Merkel B.J."/>
            <person name="Hornburger P."/>
            <person name="Mueller R.-W."/>
            <person name="Bruemmer F."/>
            <person name="Labrenz M."/>
            <person name="Spormann A.M."/>
            <person name="Op den Camp H."/>
            <person name="Overmann J."/>
            <person name="Amann R."/>
            <person name="Jetten M.S.M."/>
            <person name="Mascher T."/>
            <person name="Medema M.H."/>
            <person name="Devos D.P."/>
            <person name="Kaster A.-K."/>
            <person name="Ovreas L."/>
            <person name="Rohde M."/>
            <person name="Galperin M.Y."/>
            <person name="Jogler C."/>
        </authorList>
    </citation>
    <scope>NUCLEOTIDE SEQUENCE [LARGE SCALE GENOMIC DNA]</scope>
    <source>
        <strain evidence="2 3">V144</strain>
    </source>
</reference>
<sequence length="173" mass="20278">MCKIILKVFLISFLLAMILIGVLGYFLGHEQIASFSFGPIYKNEAAFKLNVYAESETHYEPPGYIYFEIKWWGKTKIPQRRFMGIGVERKPKQNFTLVTTKDDEIVALLLNNEVQMIHELSSGFTWPGPYTNVTEPQWQMAELLLQKLRATKPDIRCPRQEDYRKELDRELKQ</sequence>
<keyword evidence="1" id="KW-0472">Membrane</keyword>
<dbReference type="EMBL" id="CP037920">
    <property type="protein sequence ID" value="QDT99889.1"/>
    <property type="molecule type" value="Genomic_DNA"/>
</dbReference>
<name>A0A517W3Q5_9PLAN</name>
<dbReference type="Proteomes" id="UP000318704">
    <property type="component" value="Chromosome"/>
</dbReference>
<dbReference type="KEGG" id="gaw:V144x_54030"/>
<gene>
    <name evidence="2" type="ORF">V144x_54030</name>
</gene>
<evidence type="ECO:0000313" key="2">
    <source>
        <dbReference type="EMBL" id="QDT99889.1"/>
    </source>
</evidence>